<dbReference type="AlphaFoldDB" id="A0ABC8S128"/>
<comment type="caution">
    <text evidence="2">The sequence shown here is derived from an EMBL/GenBank/DDBJ whole genome shotgun (WGS) entry which is preliminary data.</text>
</comment>
<feature type="transmembrane region" description="Helical" evidence="1">
    <location>
        <begin position="56"/>
        <end position="78"/>
    </location>
</feature>
<name>A0ABC8S128_9AQUA</name>
<reference evidence="2 3" key="1">
    <citation type="submission" date="2024-02" db="EMBL/GenBank/DDBJ databases">
        <authorList>
            <person name="Vignale AGUSTIN F."/>
            <person name="Sosa J E."/>
            <person name="Modenutti C."/>
        </authorList>
    </citation>
    <scope>NUCLEOTIDE SEQUENCE [LARGE SCALE GENOMIC DNA]</scope>
</reference>
<keyword evidence="3" id="KW-1185">Reference proteome</keyword>
<evidence type="ECO:0000313" key="3">
    <source>
        <dbReference type="Proteomes" id="UP001642360"/>
    </source>
</evidence>
<evidence type="ECO:0000256" key="1">
    <source>
        <dbReference type="SAM" id="Phobius"/>
    </source>
</evidence>
<dbReference type="Proteomes" id="UP001642360">
    <property type="component" value="Unassembled WGS sequence"/>
</dbReference>
<gene>
    <name evidence="2" type="ORF">ILEXP_LOCUS19059</name>
</gene>
<keyword evidence="1" id="KW-1133">Transmembrane helix</keyword>
<evidence type="ECO:0000313" key="2">
    <source>
        <dbReference type="EMBL" id="CAK9150905.1"/>
    </source>
</evidence>
<protein>
    <submittedName>
        <fullName evidence="2">Uncharacterized protein</fullName>
    </submittedName>
</protein>
<dbReference type="EMBL" id="CAUOFW020002070">
    <property type="protein sequence ID" value="CAK9150905.1"/>
    <property type="molecule type" value="Genomic_DNA"/>
</dbReference>
<accession>A0ABC8S128</accession>
<organism evidence="2 3">
    <name type="scientific">Ilex paraguariensis</name>
    <name type="common">yerba mate</name>
    <dbReference type="NCBI Taxonomy" id="185542"/>
    <lineage>
        <taxon>Eukaryota</taxon>
        <taxon>Viridiplantae</taxon>
        <taxon>Streptophyta</taxon>
        <taxon>Embryophyta</taxon>
        <taxon>Tracheophyta</taxon>
        <taxon>Spermatophyta</taxon>
        <taxon>Magnoliopsida</taxon>
        <taxon>eudicotyledons</taxon>
        <taxon>Gunneridae</taxon>
        <taxon>Pentapetalae</taxon>
        <taxon>asterids</taxon>
        <taxon>campanulids</taxon>
        <taxon>Aquifoliales</taxon>
        <taxon>Aquifoliaceae</taxon>
        <taxon>Ilex</taxon>
    </lineage>
</organism>
<sequence>MDRLQQLMAILGMDQDTILSVVTGYLLTSPWALLCYPNCLQEALGMLRVPLLSSSLFYQSAFLFLLVTGFLKANLIFVGHATTHQLCSHGLTRRSGQTTGRCTRSASPLMEVSPSYVLLGPPVRTSELIRVAPVSWASVVGYSLVSCQRVLPPASLTCQPD</sequence>
<keyword evidence="1" id="KW-0812">Transmembrane</keyword>
<proteinExistence type="predicted"/>
<keyword evidence="1" id="KW-0472">Membrane</keyword>
<feature type="transmembrane region" description="Helical" evidence="1">
    <location>
        <begin position="17"/>
        <end position="36"/>
    </location>
</feature>